<dbReference type="eggNOG" id="ENOG502SQ1S">
    <property type="taxonomic scope" value="Eukaryota"/>
</dbReference>
<gene>
    <name evidence="3" type="primary">LOC104246920</name>
</gene>
<feature type="compositionally biased region" description="Polar residues" evidence="1">
    <location>
        <begin position="109"/>
        <end position="131"/>
    </location>
</feature>
<evidence type="ECO:0000313" key="3">
    <source>
        <dbReference type="RefSeq" id="XP_009801131.1"/>
    </source>
</evidence>
<dbReference type="OrthoDB" id="690629at2759"/>
<dbReference type="PANTHER" id="PTHR33144:SF35">
    <property type="entry name" value="TRANSPOSASE, PTTA_EN_SPM, PLANT-RELATED"/>
    <property type="match status" value="1"/>
</dbReference>
<evidence type="ECO:0000256" key="1">
    <source>
        <dbReference type="SAM" id="MobiDB-lite"/>
    </source>
</evidence>
<feature type="compositionally biased region" description="Low complexity" evidence="1">
    <location>
        <begin position="72"/>
        <end position="81"/>
    </location>
</feature>
<dbReference type="Proteomes" id="UP000189701">
    <property type="component" value="Unplaced"/>
</dbReference>
<feature type="region of interest" description="Disordered" evidence="1">
    <location>
        <begin position="109"/>
        <end position="156"/>
    </location>
</feature>
<dbReference type="InterPro" id="IPR004252">
    <property type="entry name" value="Probable_transposase_24"/>
</dbReference>
<name>A0A1U7YGQ6_NICSY</name>
<dbReference type="RefSeq" id="XP_009801131.1">
    <property type="nucleotide sequence ID" value="XM_009802829.1"/>
</dbReference>
<feature type="region of interest" description="Disordered" evidence="1">
    <location>
        <begin position="72"/>
        <end position="94"/>
    </location>
</feature>
<organism evidence="2 3">
    <name type="scientific">Nicotiana sylvestris</name>
    <name type="common">Wood tobacco</name>
    <name type="synonym">South American tobacco</name>
    <dbReference type="NCBI Taxonomy" id="4096"/>
    <lineage>
        <taxon>Eukaryota</taxon>
        <taxon>Viridiplantae</taxon>
        <taxon>Streptophyta</taxon>
        <taxon>Embryophyta</taxon>
        <taxon>Tracheophyta</taxon>
        <taxon>Spermatophyta</taxon>
        <taxon>Magnoliopsida</taxon>
        <taxon>eudicotyledons</taxon>
        <taxon>Gunneridae</taxon>
        <taxon>Pentapetalae</taxon>
        <taxon>asterids</taxon>
        <taxon>lamiids</taxon>
        <taxon>Solanales</taxon>
        <taxon>Solanaceae</taxon>
        <taxon>Nicotianoideae</taxon>
        <taxon>Nicotianeae</taxon>
        <taxon>Nicotiana</taxon>
    </lineage>
</organism>
<dbReference type="AlphaFoldDB" id="A0A1U7YGQ6"/>
<feature type="compositionally biased region" description="Basic and acidic residues" evidence="1">
    <location>
        <begin position="132"/>
        <end position="147"/>
    </location>
</feature>
<protein>
    <submittedName>
        <fullName evidence="3">Uncharacterized protein LOC104246920</fullName>
    </submittedName>
</protein>
<evidence type="ECO:0000313" key="2">
    <source>
        <dbReference type="Proteomes" id="UP000189701"/>
    </source>
</evidence>
<accession>A0A1U7YGQ6</accession>
<proteinExistence type="predicted"/>
<dbReference type="STRING" id="4096.A0A1U7YGQ6"/>
<reference evidence="3" key="2">
    <citation type="submission" date="2025-08" db="UniProtKB">
        <authorList>
            <consortium name="RefSeq"/>
        </authorList>
    </citation>
    <scope>IDENTIFICATION</scope>
    <source>
        <tissue evidence="3">Leaf</tissue>
    </source>
</reference>
<keyword evidence="2" id="KW-1185">Reference proteome</keyword>
<dbReference type="PANTHER" id="PTHR33144">
    <property type="entry name" value="OS10G0409366 PROTEIN-RELATED"/>
    <property type="match status" value="1"/>
</dbReference>
<sequence>MNQEGHSSKNKKAKNCIAAGSLASLLNQKVSSLKTKKIVQSTRTNDKHHLNLIEKQLPQLGSQVQEQLLQLPQPSTSPPTQNVHEHVQQKSLNSTSLASQAIREQLQQLPLDSTTRTSQTVHEQFENSCNHETNKQSEEQGPSDEKRKRGKTLMPSIHGRKERKLIVLNENNQHIGPTSDVVAELGSFLGTLARNAAFCPLNVLNWRKLQTKEDMWIYIKGKYDIPVAAKRWVFDSIQNAWRKYKNQLFNDHYKPYENDELRMEKRSVDVPESQFRDLLNYWNSDAYKKMSQTNTENRKKLKYPHTAGKRSFARICEEKKKETSEPLSSKNIFVATRKRKVDRVYKASYADTLNKIARVINLNQSVDAFASVMGPEHPGRLRLYGRGVTKTSLKRKVGDFGPSLSSTDEVMQQKLEKMEERMQQIL</sequence>
<dbReference type="Pfam" id="PF03004">
    <property type="entry name" value="Transposase_24"/>
    <property type="match status" value="1"/>
</dbReference>
<reference evidence="2" key="1">
    <citation type="journal article" date="2013" name="Genome Biol.">
        <title>Reference genomes and transcriptomes of Nicotiana sylvestris and Nicotiana tomentosiformis.</title>
        <authorList>
            <person name="Sierro N."/>
            <person name="Battey J.N."/>
            <person name="Ouadi S."/>
            <person name="Bovet L."/>
            <person name="Goepfert S."/>
            <person name="Bakaher N."/>
            <person name="Peitsch M.C."/>
            <person name="Ivanov N.V."/>
        </authorList>
    </citation>
    <scope>NUCLEOTIDE SEQUENCE [LARGE SCALE GENOMIC DNA]</scope>
</reference>